<dbReference type="EMBL" id="BLIY01000017">
    <property type="protein sequence ID" value="GFE55013.1"/>
    <property type="molecule type" value="Genomic_DNA"/>
</dbReference>
<evidence type="ECO:0000313" key="3">
    <source>
        <dbReference type="Proteomes" id="UP001057455"/>
    </source>
</evidence>
<feature type="region of interest" description="Disordered" evidence="1">
    <location>
        <begin position="101"/>
        <end position="136"/>
    </location>
</feature>
<feature type="region of interest" description="Disordered" evidence="1">
    <location>
        <begin position="199"/>
        <end position="230"/>
    </location>
</feature>
<feature type="compositionally biased region" description="Polar residues" evidence="1">
    <location>
        <begin position="110"/>
        <end position="129"/>
    </location>
</feature>
<comment type="caution">
    <text evidence="2">The sequence shown here is derived from an EMBL/GenBank/DDBJ whole genome shotgun (WGS) entry which is preliminary data.</text>
</comment>
<name>A0A9W5TBY9_BABOV</name>
<feature type="compositionally biased region" description="Low complexity" evidence="1">
    <location>
        <begin position="199"/>
        <end position="215"/>
    </location>
</feature>
<feature type="compositionally biased region" description="Polar residues" evidence="1">
    <location>
        <begin position="218"/>
        <end position="230"/>
    </location>
</feature>
<dbReference type="AlphaFoldDB" id="A0A9W5TBY9"/>
<dbReference type="OrthoDB" id="366444at2759"/>
<protein>
    <submittedName>
        <fullName evidence="2">Glyco B, putative</fullName>
    </submittedName>
</protein>
<evidence type="ECO:0000256" key="1">
    <source>
        <dbReference type="SAM" id="MobiDB-lite"/>
    </source>
</evidence>
<dbReference type="Proteomes" id="UP001057455">
    <property type="component" value="Unassembled WGS sequence"/>
</dbReference>
<accession>A0A9W5TBY9</accession>
<organism evidence="2 3">
    <name type="scientific">Babesia ovis</name>
    <dbReference type="NCBI Taxonomy" id="5869"/>
    <lineage>
        <taxon>Eukaryota</taxon>
        <taxon>Sar</taxon>
        <taxon>Alveolata</taxon>
        <taxon>Apicomplexa</taxon>
        <taxon>Aconoidasida</taxon>
        <taxon>Piroplasmida</taxon>
        <taxon>Babesiidae</taxon>
        <taxon>Babesia</taxon>
    </lineage>
</organism>
<sequence>MAEAIKPPKETTLPKSGVDVHYSPVFTRKRGGLWISSTQVYGGNHIAGNGRISERTLSQAPRRLMLDDENRRRCGPAHMSTSKMINSLNPMHYQRNNNTANDQVDPVGTTPRQTNGTTVNSSQQSQHKMTTTHKHDEKVANKCAFTGENPFYSSEECFTVKDNKPKVQYAPHYPKSQSSDGCFTSRDFDVWIPTKVTFQNNASGSSNATATTAGQGDNGSNSRINSTGLSNNFRRGMDRLRNYIHRVMVKIKLSLSGMCSGSKRKVATLEDIKPSKPVDKEAFSKSETCSSSF</sequence>
<reference evidence="2" key="1">
    <citation type="submission" date="2019-12" db="EMBL/GenBank/DDBJ databases">
        <title>Genome sequence of Babesia ovis.</title>
        <authorList>
            <person name="Yamagishi J."/>
            <person name="Sevinc F."/>
            <person name="Xuan X."/>
        </authorList>
    </citation>
    <scope>NUCLEOTIDE SEQUENCE</scope>
    <source>
        <strain evidence="2">Selcuk</strain>
    </source>
</reference>
<keyword evidence="3" id="KW-1185">Reference proteome</keyword>
<proteinExistence type="predicted"/>
<evidence type="ECO:0000313" key="2">
    <source>
        <dbReference type="EMBL" id="GFE55013.1"/>
    </source>
</evidence>
<gene>
    <name evidence="2" type="ORF">BaOVIS_024170</name>
</gene>